<dbReference type="InterPro" id="IPR011251">
    <property type="entry name" value="Luciferase-like_dom"/>
</dbReference>
<dbReference type="GO" id="GO:0046306">
    <property type="term" value="P:alkanesulfonate catabolic process"/>
    <property type="evidence" value="ECO:0007669"/>
    <property type="project" value="TreeGrafter"/>
</dbReference>
<organism evidence="6 7">
    <name type="scientific">Isoptericola sediminis</name>
    <dbReference type="NCBI Taxonomy" id="2733572"/>
    <lineage>
        <taxon>Bacteria</taxon>
        <taxon>Bacillati</taxon>
        <taxon>Actinomycetota</taxon>
        <taxon>Actinomycetes</taxon>
        <taxon>Micrococcales</taxon>
        <taxon>Promicromonosporaceae</taxon>
        <taxon>Isoptericola</taxon>
    </lineage>
</organism>
<evidence type="ECO:0000256" key="3">
    <source>
        <dbReference type="ARBA" id="ARBA00023002"/>
    </source>
</evidence>
<dbReference type="Gene3D" id="3.20.20.30">
    <property type="entry name" value="Luciferase-like domain"/>
    <property type="match status" value="1"/>
</dbReference>
<dbReference type="Pfam" id="PF00296">
    <property type="entry name" value="Bac_luciferase"/>
    <property type="match status" value="1"/>
</dbReference>
<protein>
    <submittedName>
        <fullName evidence="6">LLM class flavin-dependent oxidoreductase</fullName>
    </submittedName>
</protein>
<dbReference type="PANTHER" id="PTHR42847:SF4">
    <property type="entry name" value="ALKANESULFONATE MONOOXYGENASE-RELATED"/>
    <property type="match status" value="1"/>
</dbReference>
<keyword evidence="1" id="KW-0285">Flavoprotein</keyword>
<dbReference type="GO" id="GO:0008726">
    <property type="term" value="F:alkanesulfonate monooxygenase activity"/>
    <property type="evidence" value="ECO:0007669"/>
    <property type="project" value="TreeGrafter"/>
</dbReference>
<keyword evidence="2" id="KW-0288">FMN</keyword>
<evidence type="ECO:0000256" key="4">
    <source>
        <dbReference type="ARBA" id="ARBA00023033"/>
    </source>
</evidence>
<gene>
    <name evidence="6" type="ORF">HLI28_03205</name>
</gene>
<dbReference type="EMBL" id="JABFAJ010000005">
    <property type="protein sequence ID" value="NNU26551.1"/>
    <property type="molecule type" value="Genomic_DNA"/>
</dbReference>
<evidence type="ECO:0000256" key="1">
    <source>
        <dbReference type="ARBA" id="ARBA00022630"/>
    </source>
</evidence>
<dbReference type="InterPro" id="IPR036661">
    <property type="entry name" value="Luciferase-like_sf"/>
</dbReference>
<evidence type="ECO:0000256" key="2">
    <source>
        <dbReference type="ARBA" id="ARBA00022643"/>
    </source>
</evidence>
<dbReference type="AlphaFoldDB" id="A0A849K1I0"/>
<keyword evidence="4" id="KW-0503">Monooxygenase</keyword>
<keyword evidence="7" id="KW-1185">Reference proteome</keyword>
<comment type="caution">
    <text evidence="6">The sequence shown here is derived from an EMBL/GenBank/DDBJ whole genome shotgun (WGS) entry which is preliminary data.</text>
</comment>
<keyword evidence="3" id="KW-0560">Oxidoreductase</keyword>
<feature type="domain" description="Luciferase-like" evidence="5">
    <location>
        <begin position="19"/>
        <end position="230"/>
    </location>
</feature>
<name>A0A849K1I0_9MICO</name>
<dbReference type="InterPro" id="IPR050172">
    <property type="entry name" value="SsuD_RutA_monooxygenase"/>
</dbReference>
<evidence type="ECO:0000313" key="7">
    <source>
        <dbReference type="Proteomes" id="UP000557204"/>
    </source>
</evidence>
<proteinExistence type="predicted"/>
<evidence type="ECO:0000259" key="5">
    <source>
        <dbReference type="Pfam" id="PF00296"/>
    </source>
</evidence>
<dbReference type="Proteomes" id="UP000557204">
    <property type="component" value="Unassembled WGS sequence"/>
</dbReference>
<dbReference type="SUPFAM" id="SSF51679">
    <property type="entry name" value="Bacterial luciferase-like"/>
    <property type="match status" value="1"/>
</dbReference>
<reference evidence="6 7" key="1">
    <citation type="submission" date="2020-05" db="EMBL/GenBank/DDBJ databases">
        <title>Genome sequence of Isoptericola sp. JC619 isolated from Chilika lagoon, India.</title>
        <authorList>
            <person name="Kumar D."/>
            <person name="Appam K."/>
            <person name="Gandham S."/>
            <person name="Uppada J."/>
            <person name="Sasikala C."/>
            <person name="Venkata Ramana C."/>
        </authorList>
    </citation>
    <scope>NUCLEOTIDE SEQUENCE [LARGE SCALE GENOMIC DNA]</scope>
    <source>
        <strain evidence="6 7">JC619</strain>
    </source>
</reference>
<dbReference type="PANTHER" id="PTHR42847">
    <property type="entry name" value="ALKANESULFONATE MONOOXYGENASE"/>
    <property type="match status" value="1"/>
</dbReference>
<evidence type="ECO:0000313" key="6">
    <source>
        <dbReference type="EMBL" id="NNU26551.1"/>
    </source>
</evidence>
<dbReference type="RefSeq" id="WP_171246055.1">
    <property type="nucleotide sequence ID" value="NZ_JABFAJ010000005.1"/>
</dbReference>
<sequence>MTDYGHEIVVGAFITPSNADPQGPVRLARTAESAGLDLVTFQDHPYQPRFLDTWTLISYAAAVTERIHLAGNVLNLPLRQPAVLARSVASLDLLSSGRVDLALGAGGFWDAIAAMGGARLTPGESVTALSEAIEIVRGIWDAGERTPLRVEGEHHRVAGAKRGPAPAHDVPIWVGATKPRMLRLVARQADGWLPSYGYLQDDGLARGNTIIDETAEEVGRHPAEIRRLLNVGGEVTADRRGFLQGPVDQWVEELAGLALTHGVGTFVVATDDPRMLEVLGEEIAPALRELVARERTTGTA</sequence>
<accession>A0A849K1I0</accession>